<reference evidence="1" key="1">
    <citation type="journal article" date="2021" name="J. Hered.">
        <title>Genome Assembly of Salicaceae Populus deltoides (Eastern Cottonwood) I-69 Based on Nanopore Sequencing and Hi-C Technologies.</title>
        <authorList>
            <person name="Bai S."/>
            <person name="Wu H."/>
            <person name="Zhang J."/>
            <person name="Pan Z."/>
            <person name="Zhao W."/>
            <person name="Li Z."/>
            <person name="Tong C."/>
        </authorList>
    </citation>
    <scope>NUCLEOTIDE SEQUENCE</scope>
    <source>
        <tissue evidence="1">Leaf</tissue>
    </source>
</reference>
<accession>A0A8T2XPN6</accession>
<evidence type="ECO:0000313" key="2">
    <source>
        <dbReference type="Proteomes" id="UP000807159"/>
    </source>
</evidence>
<dbReference type="EMBL" id="JACEGQ020000011">
    <property type="protein sequence ID" value="KAH8493977.1"/>
    <property type="molecule type" value="Genomic_DNA"/>
</dbReference>
<evidence type="ECO:0000313" key="1">
    <source>
        <dbReference type="EMBL" id="KAH8493977.1"/>
    </source>
</evidence>
<comment type="caution">
    <text evidence="1">The sequence shown here is derived from an EMBL/GenBank/DDBJ whole genome shotgun (WGS) entry which is preliminary data.</text>
</comment>
<gene>
    <name evidence="1" type="ORF">H0E87_020658</name>
</gene>
<protein>
    <submittedName>
        <fullName evidence="1">Uncharacterized protein</fullName>
    </submittedName>
</protein>
<keyword evidence="2" id="KW-1185">Reference proteome</keyword>
<feature type="non-terminal residue" evidence="1">
    <location>
        <position position="1"/>
    </location>
</feature>
<dbReference type="AlphaFoldDB" id="A0A8T2XPN6"/>
<proteinExistence type="predicted"/>
<sequence>VFDVDDDTVPLRFPNGFTFLTPGELVNNQSCRFSCSISFMLSNCHLPEDLSLQFNATCSEFSPTLSKTST</sequence>
<dbReference type="Proteomes" id="UP000807159">
    <property type="component" value="Chromosome 11"/>
</dbReference>
<organism evidence="1 2">
    <name type="scientific">Populus deltoides</name>
    <name type="common">Eastern poplar</name>
    <name type="synonym">Eastern cottonwood</name>
    <dbReference type="NCBI Taxonomy" id="3696"/>
    <lineage>
        <taxon>Eukaryota</taxon>
        <taxon>Viridiplantae</taxon>
        <taxon>Streptophyta</taxon>
        <taxon>Embryophyta</taxon>
        <taxon>Tracheophyta</taxon>
        <taxon>Spermatophyta</taxon>
        <taxon>Magnoliopsida</taxon>
        <taxon>eudicotyledons</taxon>
        <taxon>Gunneridae</taxon>
        <taxon>Pentapetalae</taxon>
        <taxon>rosids</taxon>
        <taxon>fabids</taxon>
        <taxon>Malpighiales</taxon>
        <taxon>Salicaceae</taxon>
        <taxon>Saliceae</taxon>
        <taxon>Populus</taxon>
    </lineage>
</organism>
<name>A0A8T2XPN6_POPDE</name>